<dbReference type="Pfam" id="PF09847">
    <property type="entry name" value="12TM_1"/>
    <property type="match status" value="1"/>
</dbReference>
<dbReference type="HOGENOM" id="CLU_559770_0_0_2"/>
<keyword evidence="1" id="KW-0472">Membrane</keyword>
<dbReference type="AlphaFoldDB" id="W0I6F4"/>
<accession>W0I6F4</accession>
<sequence length="497" mass="56615">MNTEIVKILKRELFYRFAKEDPMLTEKDIIAGLKNASNLRRQLMMNLLLVLFGIPIAIPLLLIRSEKAVVMSFMIISTVAMLFAIYGTLLNVPALISLKLFEPLKSLPIKIGSKYLTHLTTLEILPIFMIFIPTLVVIEYKNFIAGVLSFLWLFLSLFFGHALGLAISDVFSLKVSTKPGKELLIARIAESIFGIIIGGAFVLVIMLRGRIIAFLERVYPVVARYQLIYPFSALTIFEPEKSFPLLFIYFAILTPVYFVFLKRVWDKILEPPVISQKVKVRPFKASPTRKSLALVIKDFKLAFRKPMILSYLIMPVFYALIMAYLFFMDSEDSFVVDGTFIIFSMTLTGEIQIETFIGVDSFERSGLQFLKTLPLRKFDLIISKAIDMSIVPILVNIAIVLFVSLHDLRGLYLLLFALLLPPIGALVSLLFVFRYGSEELWFPELKWYHDIIMIALIGMALIPVGLPLLFGGFKWAFASWIIALVELFVLMFIARRL</sequence>
<feature type="transmembrane region" description="Helical" evidence="1">
    <location>
        <begin position="243"/>
        <end position="261"/>
    </location>
</feature>
<feature type="transmembrane region" description="Helical" evidence="1">
    <location>
        <begin position="184"/>
        <end position="206"/>
    </location>
</feature>
<feature type="transmembrane region" description="Helical" evidence="1">
    <location>
        <begin position="447"/>
        <end position="469"/>
    </location>
</feature>
<protein>
    <submittedName>
        <fullName evidence="2">Uncharacterized protein</fullName>
    </submittedName>
</protein>
<name>W0I6F4_9EURY</name>
<reference evidence="2 3" key="1">
    <citation type="journal article" date="2014" name="Int. J. Syst. Evol. Microbiol.">
        <title>Thermococcus paralvinellae sp. nov. and Thermococcus cleftensis sp. nov. of hyperthermophilic heterotrophs from deep-sea hydrothermal vents.</title>
        <authorList>
            <person name="Hensley S.A."/>
            <person name="Jung J.H."/>
            <person name="Park C.S."/>
            <person name="Holden J.F."/>
        </authorList>
    </citation>
    <scope>NUCLEOTIDE SEQUENCE [LARGE SCALE GENOMIC DNA]</scope>
    <source>
        <strain evidence="2 3">ES1</strain>
    </source>
</reference>
<gene>
    <name evidence="2" type="ORF">TES1_0627</name>
</gene>
<feature type="transmembrane region" description="Helical" evidence="1">
    <location>
        <begin position="308"/>
        <end position="327"/>
    </location>
</feature>
<dbReference type="OrthoDB" id="86095at2157"/>
<dbReference type="RefSeq" id="WP_042680155.1">
    <property type="nucleotide sequence ID" value="NZ_CP006965.1"/>
</dbReference>
<dbReference type="KEGG" id="ths:TES1_0627"/>
<organism evidence="2 3">
    <name type="scientific">Thermococcus paralvinellae</name>
    <dbReference type="NCBI Taxonomy" id="582419"/>
    <lineage>
        <taxon>Archaea</taxon>
        <taxon>Methanobacteriati</taxon>
        <taxon>Methanobacteriota</taxon>
        <taxon>Thermococci</taxon>
        <taxon>Thermococcales</taxon>
        <taxon>Thermococcaceae</taxon>
        <taxon>Thermococcus</taxon>
    </lineage>
</organism>
<evidence type="ECO:0000313" key="3">
    <source>
        <dbReference type="Proteomes" id="UP000019027"/>
    </source>
</evidence>
<dbReference type="PIRSF" id="PIRSF018875">
    <property type="entry name" value="UCP018875_ABC_perm"/>
    <property type="match status" value="1"/>
</dbReference>
<feature type="transmembrane region" description="Helical" evidence="1">
    <location>
        <begin position="70"/>
        <end position="96"/>
    </location>
</feature>
<dbReference type="GeneID" id="24907410"/>
<feature type="transmembrane region" description="Helical" evidence="1">
    <location>
        <begin position="143"/>
        <end position="164"/>
    </location>
</feature>
<feature type="transmembrane region" description="Helical" evidence="1">
    <location>
        <begin position="116"/>
        <end position="136"/>
    </location>
</feature>
<keyword evidence="1" id="KW-0812">Transmembrane</keyword>
<dbReference type="InterPro" id="IPR018646">
    <property type="entry name" value="12TM_1"/>
</dbReference>
<feature type="transmembrane region" description="Helical" evidence="1">
    <location>
        <begin position="43"/>
        <end position="63"/>
    </location>
</feature>
<proteinExistence type="predicted"/>
<feature type="transmembrane region" description="Helical" evidence="1">
    <location>
        <begin position="411"/>
        <end position="435"/>
    </location>
</feature>
<evidence type="ECO:0000313" key="2">
    <source>
        <dbReference type="EMBL" id="AHF80015.1"/>
    </source>
</evidence>
<keyword evidence="1" id="KW-1133">Transmembrane helix</keyword>
<feature type="transmembrane region" description="Helical" evidence="1">
    <location>
        <begin position="475"/>
        <end position="494"/>
    </location>
</feature>
<dbReference type="EMBL" id="CP006965">
    <property type="protein sequence ID" value="AHF80015.1"/>
    <property type="molecule type" value="Genomic_DNA"/>
</dbReference>
<keyword evidence="3" id="KW-1185">Reference proteome</keyword>
<feature type="transmembrane region" description="Helical" evidence="1">
    <location>
        <begin position="380"/>
        <end position="405"/>
    </location>
</feature>
<dbReference type="Proteomes" id="UP000019027">
    <property type="component" value="Chromosome"/>
</dbReference>
<feature type="transmembrane region" description="Helical" evidence="1">
    <location>
        <begin position="218"/>
        <end position="237"/>
    </location>
</feature>
<dbReference type="InterPro" id="IPR054100">
    <property type="entry name" value="12TM_1_arc"/>
</dbReference>
<evidence type="ECO:0000256" key="1">
    <source>
        <dbReference type="SAM" id="Phobius"/>
    </source>
</evidence>
<dbReference type="STRING" id="582419.TES1_0627"/>